<dbReference type="Proteomes" id="UP000439994">
    <property type="component" value="Unassembled WGS sequence"/>
</dbReference>
<comment type="caution">
    <text evidence="2">The sequence shown here is derived from an EMBL/GenBank/DDBJ whole genome shotgun (WGS) entry which is preliminary data.</text>
</comment>
<dbReference type="SMART" id="SM00028">
    <property type="entry name" value="TPR"/>
    <property type="match status" value="9"/>
</dbReference>
<dbReference type="InterPro" id="IPR011990">
    <property type="entry name" value="TPR-like_helical_dom_sf"/>
</dbReference>
<dbReference type="PROSITE" id="PS50005">
    <property type="entry name" value="TPR"/>
    <property type="match status" value="2"/>
</dbReference>
<dbReference type="Gene3D" id="1.25.40.10">
    <property type="entry name" value="Tetratricopeptide repeat domain"/>
    <property type="match status" value="4"/>
</dbReference>
<dbReference type="NCBIfam" id="TIGR02917">
    <property type="entry name" value="PEP_TPR_lipo"/>
    <property type="match status" value="1"/>
</dbReference>
<feature type="repeat" description="TPR" evidence="1">
    <location>
        <begin position="83"/>
        <end position="116"/>
    </location>
</feature>
<keyword evidence="3" id="KW-1185">Reference proteome</keyword>
<sequence length="750" mass="83831">MGQLNEILERYKNQQDALKIKANLQLRLQKPEAAAQTYEEYVSAYPDEPEVKYVLAQLYSDLGQPNKAEVIVDDLLATYPKQPILLQIKSTALMQDKNYKEALDYAERSLAINPEDSSTRLVAGVSSYMTQDFEKSESHLTLVASLLKADHPALRMLADAQIRLGRSLDANETVKMFDNISEDDAGLLAGLGQALLRDGEINKAKDVLNKQPDELESAAARAGVATLKLSLNDVSGIVDLEQALAEMGQDSATETPVNKEQLEVTLVQAYISTSQYDKALEIAKKWKESQESEVKGWMLEAKINAIQGDFDRARSALESGLKVEPENSIIKFQLIELSPLKTDLQKQNMLAELDKLLVTSPTFLPAITKHYLLSRVLKQPQTMTAHLEKLIENNPNNSIFHVTLGRLQVAEQDFSGSVKAFENAKRLNNKPAPYWELLANSYIKTANFDKTKALYQEWYQAQPNDPKAIIGMIKLYDGSGEFKKAIELAQSYENQIGGNNLEIRGLHAYLLARTGQFKLAKAKVDKLPEQVKSLPLLKTTIGILQLAENDLGNAVLNLTDAYKANPSSMNANWMINAIARYQGVDAALSATKTHIEKFPKDELNTLRYAQLQTSRNENEAIEHYKKVIALNDLNFVAHNNLAYLYSEAKNYSQALKHAEKAKEMKPNDGRVLDTLGTIELKLGNAEAALKHLTAAIADKNTHNTDSVFVNYVEALYANKEFKLAERKISQYTFKSDKTSTQLEQIKAKYL</sequence>
<dbReference type="PANTHER" id="PTHR12558:SF13">
    <property type="entry name" value="CELL DIVISION CYCLE PROTEIN 27 HOMOLOG"/>
    <property type="match status" value="1"/>
</dbReference>
<dbReference type="PANTHER" id="PTHR12558">
    <property type="entry name" value="CELL DIVISION CYCLE 16,23,27"/>
    <property type="match status" value="1"/>
</dbReference>
<evidence type="ECO:0000256" key="1">
    <source>
        <dbReference type="PROSITE-ProRule" id="PRU00339"/>
    </source>
</evidence>
<accession>A0A6N8F5H1</accession>
<evidence type="ECO:0000313" key="2">
    <source>
        <dbReference type="EMBL" id="MUH71438.1"/>
    </source>
</evidence>
<dbReference type="SUPFAM" id="SSF48452">
    <property type="entry name" value="TPR-like"/>
    <property type="match status" value="5"/>
</dbReference>
<evidence type="ECO:0000313" key="3">
    <source>
        <dbReference type="Proteomes" id="UP000439994"/>
    </source>
</evidence>
<dbReference type="AlphaFoldDB" id="A0A6N8F5H1"/>
<organism evidence="2 3">
    <name type="scientific">Psychrosphaera haliotis</name>
    <dbReference type="NCBI Taxonomy" id="555083"/>
    <lineage>
        <taxon>Bacteria</taxon>
        <taxon>Pseudomonadati</taxon>
        <taxon>Pseudomonadota</taxon>
        <taxon>Gammaproteobacteria</taxon>
        <taxon>Alteromonadales</taxon>
        <taxon>Pseudoalteromonadaceae</taxon>
        <taxon>Psychrosphaera</taxon>
    </lineage>
</organism>
<name>A0A6N8F5H1_9GAMM</name>
<protein>
    <submittedName>
        <fullName evidence="2">PEP-CTERM system TPR-repeat protein PrsT</fullName>
    </submittedName>
</protein>
<dbReference type="InterPro" id="IPR014266">
    <property type="entry name" value="PEP-CTERM_TPR_PrsT"/>
</dbReference>
<dbReference type="InterPro" id="IPR019734">
    <property type="entry name" value="TPR_rpt"/>
</dbReference>
<reference evidence="2 3" key="1">
    <citation type="submission" date="2019-11" db="EMBL/GenBank/DDBJ databases">
        <title>P. haliotis isolates from Z. marina roots.</title>
        <authorList>
            <person name="Cohen M."/>
            <person name="Jospin G."/>
            <person name="Eisen J.A."/>
            <person name="Coil D.A."/>
        </authorList>
    </citation>
    <scope>NUCLEOTIDE SEQUENCE [LARGE SCALE GENOMIC DNA]</scope>
    <source>
        <strain evidence="2 3">UCD-MCMsp1aY</strain>
    </source>
</reference>
<dbReference type="Pfam" id="PF13431">
    <property type="entry name" value="TPR_17"/>
    <property type="match status" value="1"/>
</dbReference>
<dbReference type="Pfam" id="PF14559">
    <property type="entry name" value="TPR_19"/>
    <property type="match status" value="1"/>
</dbReference>
<gene>
    <name evidence="2" type="primary">prsT</name>
    <name evidence="2" type="ORF">GNP35_02345</name>
</gene>
<feature type="repeat" description="TPR" evidence="1">
    <location>
        <begin position="635"/>
        <end position="668"/>
    </location>
</feature>
<dbReference type="EMBL" id="WOCD01000001">
    <property type="protein sequence ID" value="MUH71438.1"/>
    <property type="molecule type" value="Genomic_DNA"/>
</dbReference>
<proteinExistence type="predicted"/>
<keyword evidence="1" id="KW-0802">TPR repeat</keyword>